<keyword evidence="2" id="KW-0479">Metal-binding</keyword>
<feature type="domain" description="Sulfatase N-terminal" evidence="6">
    <location>
        <begin position="66"/>
        <end position="478"/>
    </location>
</feature>
<dbReference type="EMBL" id="CP016094">
    <property type="protein sequence ID" value="AOS43624.1"/>
    <property type="molecule type" value="Genomic_DNA"/>
</dbReference>
<dbReference type="SUPFAM" id="SSF53649">
    <property type="entry name" value="Alkaline phosphatase-like"/>
    <property type="match status" value="1"/>
</dbReference>
<evidence type="ECO:0000256" key="2">
    <source>
        <dbReference type="ARBA" id="ARBA00022723"/>
    </source>
</evidence>
<evidence type="ECO:0000313" key="7">
    <source>
        <dbReference type="EMBL" id="AOS43624.1"/>
    </source>
</evidence>
<reference evidence="7 8" key="1">
    <citation type="submission" date="2016-06" db="EMBL/GenBank/DDBJ databases">
        <title>Three novel species with peptidoglycan cell walls form the new genus Lacunisphaera gen. nov. in the family Opitutaceae of the verrucomicrobial subdivision 4.</title>
        <authorList>
            <person name="Rast P."/>
            <person name="Gloeckner I."/>
            <person name="Jogler M."/>
            <person name="Boedeker C."/>
            <person name="Jeske O."/>
            <person name="Wiegand S."/>
            <person name="Reinhardt R."/>
            <person name="Schumann P."/>
            <person name="Rohde M."/>
            <person name="Spring S."/>
            <person name="Gloeckner F.O."/>
            <person name="Jogler C."/>
        </authorList>
    </citation>
    <scope>NUCLEOTIDE SEQUENCE [LARGE SCALE GENOMIC DNA]</scope>
    <source>
        <strain evidence="7 8">IG16b</strain>
    </source>
</reference>
<feature type="chain" id="PRO_5009105011" evidence="5">
    <location>
        <begin position="21"/>
        <end position="780"/>
    </location>
</feature>
<dbReference type="PANTHER" id="PTHR42693:SF43">
    <property type="entry name" value="BLL2667 PROTEIN"/>
    <property type="match status" value="1"/>
</dbReference>
<dbReference type="PATRIC" id="fig|1838286.3.peg.683"/>
<dbReference type="PANTHER" id="PTHR42693">
    <property type="entry name" value="ARYLSULFATASE FAMILY MEMBER"/>
    <property type="match status" value="1"/>
</dbReference>
<proteinExistence type="inferred from homology"/>
<dbReference type="Pfam" id="PF00884">
    <property type="entry name" value="Sulfatase"/>
    <property type="match status" value="1"/>
</dbReference>
<keyword evidence="3 7" id="KW-0378">Hydrolase</keyword>
<accession>A0A1D8ARV3</accession>
<name>A0A1D8ARV3_9BACT</name>
<dbReference type="InterPro" id="IPR000917">
    <property type="entry name" value="Sulfatase_N"/>
</dbReference>
<protein>
    <submittedName>
        <fullName evidence="7">Arylsulfatase</fullName>
        <ecNumber evidence="7">3.1.6.1</ecNumber>
    </submittedName>
</protein>
<dbReference type="GO" id="GO:0046872">
    <property type="term" value="F:metal ion binding"/>
    <property type="evidence" value="ECO:0007669"/>
    <property type="project" value="UniProtKB-KW"/>
</dbReference>
<dbReference type="Gene3D" id="3.40.720.10">
    <property type="entry name" value="Alkaline Phosphatase, subunit A"/>
    <property type="match status" value="1"/>
</dbReference>
<evidence type="ECO:0000256" key="1">
    <source>
        <dbReference type="ARBA" id="ARBA00008779"/>
    </source>
</evidence>
<dbReference type="STRING" id="1838286.Verru16b_00676"/>
<dbReference type="EC" id="3.1.6.1" evidence="7"/>
<dbReference type="Proteomes" id="UP000095228">
    <property type="component" value="Chromosome"/>
</dbReference>
<dbReference type="PROSITE" id="PS00523">
    <property type="entry name" value="SULFATASE_1"/>
    <property type="match status" value="1"/>
</dbReference>
<comment type="similarity">
    <text evidence="1">Belongs to the sulfatase family.</text>
</comment>
<dbReference type="RefSeq" id="WP_069960954.1">
    <property type="nucleotide sequence ID" value="NZ_CP016094.1"/>
</dbReference>
<dbReference type="InterPro" id="IPR017850">
    <property type="entry name" value="Alkaline_phosphatase_core_sf"/>
</dbReference>
<keyword evidence="8" id="KW-1185">Reference proteome</keyword>
<dbReference type="OrthoDB" id="9762324at2"/>
<dbReference type="GO" id="GO:0004065">
    <property type="term" value="F:arylsulfatase activity"/>
    <property type="evidence" value="ECO:0007669"/>
    <property type="project" value="UniProtKB-EC"/>
</dbReference>
<feature type="signal peptide" evidence="5">
    <location>
        <begin position="1"/>
        <end position="20"/>
    </location>
</feature>
<dbReference type="InterPro" id="IPR024607">
    <property type="entry name" value="Sulfatase_CS"/>
</dbReference>
<dbReference type="InterPro" id="IPR050738">
    <property type="entry name" value="Sulfatase"/>
</dbReference>
<keyword evidence="5" id="KW-0732">Signal</keyword>
<dbReference type="AlphaFoldDB" id="A0A1D8ARV3"/>
<gene>
    <name evidence="7" type="primary">atsA_2</name>
    <name evidence="7" type="ORF">Verru16b_00676</name>
</gene>
<organism evidence="7 8">
    <name type="scientific">Lacunisphaera limnophila</name>
    <dbReference type="NCBI Taxonomy" id="1838286"/>
    <lineage>
        <taxon>Bacteria</taxon>
        <taxon>Pseudomonadati</taxon>
        <taxon>Verrucomicrobiota</taxon>
        <taxon>Opitutia</taxon>
        <taxon>Opitutales</taxon>
        <taxon>Opitutaceae</taxon>
        <taxon>Lacunisphaera</taxon>
    </lineage>
</organism>
<sequence>MNKSPLLGLTVLLFSAVAHATTAPVPSINRTVLPIAPEPNQSVVGLRSKDSKGVFPRPVTAPAGAPNVFLIMLDDVGFGASSSFGGAISTPNIQKLADNGLRYNRFHTTAVCSPTRAALITGRNHHTAHTGVVMEMATGYDGYNSLVGKDMATIGEMLKLNGYNTAWFGKNHNVADWESTQAGPFDRWPTGMGFEKFYGFLGGVANNWRPALYDGTTPIEPHVGKPNYNLDYDLADQAISWIQMQKTVAPEKPFLCYIAPGAIHAPQHATPEWIAKYKGKFDQGWDKLREETFARQKQMGIIPADAKLTPRPPEMPSWDSMSDRQKRVMARMMEVAAGQLSQVDYNIGRVLQAIDDLGQTENTLVIFIIGDNGGSGEGTLQGVFNDMNIVSQSTETLDYLEKNMDDMGGWKSSNLYGVPWAWATNTPFQWTKQVASHFGGTRNGLVISWPKGIKARGEIRSQFSHVIDIVPTILEAAGLPQPTSVNGTDQHPIEGTSMVYTFDNAKAEDRRKTQYFEIFGNSGIYHDGWFAGTHPFRLPWSGVGTDVDVLTTKWELYHIDQDFSQAENLAEQMPEKLREMQVRFYAEAAKYNVLPIQTSAAERFGEGIRPSMTGDRKTFSYMAGLKRIPEGTAPPIKNRSWSITTDVTLKGNESGVIATQGGILAGYAFYFEQGKPVFSYSFTNGERWRFISPDPLPAGKHKLVMSFTYDGGGMGKGGKVAITADGKVVAEGHIGRTVPFRFSTEETLDIGEDTGTPVDLSYDVPARFTGELGKVVFDLQ</sequence>
<evidence type="ECO:0000259" key="6">
    <source>
        <dbReference type="Pfam" id="PF00884"/>
    </source>
</evidence>
<evidence type="ECO:0000313" key="8">
    <source>
        <dbReference type="Proteomes" id="UP000095228"/>
    </source>
</evidence>
<evidence type="ECO:0000256" key="3">
    <source>
        <dbReference type="ARBA" id="ARBA00022801"/>
    </source>
</evidence>
<dbReference type="Gene3D" id="3.30.1120.10">
    <property type="match status" value="1"/>
</dbReference>
<dbReference type="KEGG" id="obg:Verru16b_00676"/>
<keyword evidence="4" id="KW-0106">Calcium</keyword>
<evidence type="ECO:0000256" key="5">
    <source>
        <dbReference type="SAM" id="SignalP"/>
    </source>
</evidence>
<dbReference type="CDD" id="cd16025">
    <property type="entry name" value="PAS_like"/>
    <property type="match status" value="1"/>
</dbReference>
<evidence type="ECO:0000256" key="4">
    <source>
        <dbReference type="ARBA" id="ARBA00022837"/>
    </source>
</evidence>